<dbReference type="Pfam" id="PF26330">
    <property type="entry name" value="DUF8085"/>
    <property type="match status" value="1"/>
</dbReference>
<name>F8KZM9_PARAV</name>
<proteinExistence type="predicted"/>
<dbReference type="STRING" id="765952.PUV_14240"/>
<feature type="signal peptide" evidence="1">
    <location>
        <begin position="1"/>
        <end position="24"/>
    </location>
</feature>
<accession>F8KZM9</accession>
<reference evidence="2 3" key="2">
    <citation type="journal article" date="2011" name="Mol. Biol. Evol.">
        <title>Unity in variety--the pan-genome of the Chlamydiae.</title>
        <authorList>
            <person name="Collingro A."/>
            <person name="Tischler P."/>
            <person name="Weinmaier T."/>
            <person name="Penz T."/>
            <person name="Heinz E."/>
            <person name="Brunham R.C."/>
            <person name="Read T.D."/>
            <person name="Bavoil P.M."/>
            <person name="Sachse K."/>
            <person name="Kahane S."/>
            <person name="Friedman M.G."/>
            <person name="Rattei T."/>
            <person name="Myers G.S."/>
            <person name="Horn M."/>
        </authorList>
    </citation>
    <scope>NUCLEOTIDE SEQUENCE [LARGE SCALE GENOMIC DNA]</scope>
    <source>
        <strain evidence="3">UV7</strain>
    </source>
</reference>
<evidence type="ECO:0000313" key="3">
    <source>
        <dbReference type="Proteomes" id="UP000000495"/>
    </source>
</evidence>
<evidence type="ECO:0000313" key="2">
    <source>
        <dbReference type="EMBL" id="CCB86374.1"/>
    </source>
</evidence>
<feature type="chain" id="PRO_5003374027" evidence="1">
    <location>
        <begin position="25"/>
        <end position="245"/>
    </location>
</feature>
<dbReference type="InterPro" id="IPR058398">
    <property type="entry name" value="DUF8085"/>
</dbReference>
<organism evidence="2 3">
    <name type="scientific">Parachlamydia acanthamoebae (strain UV7)</name>
    <dbReference type="NCBI Taxonomy" id="765952"/>
    <lineage>
        <taxon>Bacteria</taxon>
        <taxon>Pseudomonadati</taxon>
        <taxon>Chlamydiota</taxon>
        <taxon>Chlamydiia</taxon>
        <taxon>Parachlamydiales</taxon>
        <taxon>Parachlamydiaceae</taxon>
        <taxon>Parachlamydia</taxon>
    </lineage>
</organism>
<dbReference type="eggNOG" id="ENOG5032VV7">
    <property type="taxonomic scope" value="Bacteria"/>
</dbReference>
<dbReference type="RefSeq" id="WP_006340767.1">
    <property type="nucleotide sequence ID" value="NC_015702.1"/>
</dbReference>
<dbReference type="OrthoDB" id="21632at2"/>
<keyword evidence="1" id="KW-0732">Signal</keyword>
<dbReference type="AlphaFoldDB" id="F8KZM9"/>
<dbReference type="KEGG" id="puv:PUV_14240"/>
<protein>
    <submittedName>
        <fullName evidence="2">Uncharacterized protein</fullName>
    </submittedName>
</protein>
<dbReference type="Proteomes" id="UP000000495">
    <property type="component" value="Chromosome"/>
</dbReference>
<evidence type="ECO:0000256" key="1">
    <source>
        <dbReference type="SAM" id="SignalP"/>
    </source>
</evidence>
<dbReference type="EMBL" id="FR872580">
    <property type="protein sequence ID" value="CCB86374.1"/>
    <property type="molecule type" value="Genomic_DNA"/>
</dbReference>
<reference key="1">
    <citation type="journal article" date="2011" name="Mol. Biol. Evol.">
        <title>Unity in variety -- the pan-genome of the Chlamydiae.</title>
        <authorList>
            <person name="Collingro A."/>
            <person name="Tischler P."/>
            <person name="Weinmaier T."/>
            <person name="Penz T."/>
            <person name="Heinz E."/>
            <person name="Brunham R.C."/>
            <person name="Read T.D."/>
            <person name="Bavoil P.M."/>
            <person name="Sachse K."/>
            <person name="Kahane S."/>
            <person name="Friedman M.G."/>
            <person name="Rattei T."/>
            <person name="Myers G.S.A."/>
            <person name="Horn M."/>
        </authorList>
    </citation>
    <scope>NUCLEOTIDE SEQUENCE</scope>
    <source>
        <strain>UV7</strain>
    </source>
</reference>
<keyword evidence="3" id="KW-1185">Reference proteome</keyword>
<dbReference type="HOGENOM" id="CLU_1155540_0_0_0"/>
<sequence>MKAKKIALLMAGAVTSLLPSVAFTNEVVLDNSSGENTIIQIQPQDYFLSTIETIGAYLDLQNYEENNGLYFSNEKTFNIEVCMSQEGVKAKVSKAKQIQRNYNKGLTQQERDDIRYIVKTLANNNVLEIWGHKSALKKAGDRIDHVHPLRFLECIFSDNELKACMASLKGKTMVWDDFLKGLKKSFGQESKNGNLNTSFIQDFAKRVNVDSSLLIPPIQSQEWEKLVNVLISKVPGAQGDDRYNM</sequence>
<gene>
    <name evidence="2" type="ordered locus">PUV_14240</name>
</gene>